<accession>A0A7I8W8P0</accession>
<dbReference type="PANTHER" id="PTHR43461:SF1">
    <property type="entry name" value="TRANSMEMBRANE PROTEIN 256"/>
    <property type="match status" value="1"/>
</dbReference>
<dbReference type="InterPro" id="IPR006696">
    <property type="entry name" value="DUF423"/>
</dbReference>
<dbReference type="Pfam" id="PF04241">
    <property type="entry name" value="DUF423"/>
    <property type="match status" value="1"/>
</dbReference>
<dbReference type="PANTHER" id="PTHR43461">
    <property type="entry name" value="TRANSMEMBRANE PROTEIN 256"/>
    <property type="match status" value="1"/>
</dbReference>
<dbReference type="EMBL" id="CAJFCJ010000021">
    <property type="protein sequence ID" value="CAD5124487.1"/>
    <property type="molecule type" value="Genomic_DNA"/>
</dbReference>
<gene>
    <name evidence="7" type="ORF">DGYR_LOCUS12022</name>
</gene>
<comment type="similarity">
    <text evidence="2">Belongs to the TMEM256 family.</text>
</comment>
<feature type="transmembrane region" description="Helical" evidence="6">
    <location>
        <begin position="41"/>
        <end position="60"/>
    </location>
</feature>
<protein>
    <submittedName>
        <fullName evidence="7">DgyrCDS12768</fullName>
    </submittedName>
</protein>
<dbReference type="GO" id="GO:0016020">
    <property type="term" value="C:membrane"/>
    <property type="evidence" value="ECO:0007669"/>
    <property type="project" value="UniProtKB-SubCell"/>
</dbReference>
<evidence type="ECO:0000313" key="7">
    <source>
        <dbReference type="EMBL" id="CAD5124487.1"/>
    </source>
</evidence>
<evidence type="ECO:0000256" key="2">
    <source>
        <dbReference type="ARBA" id="ARBA00006208"/>
    </source>
</evidence>
<name>A0A7I8W8P0_9ANNE</name>
<feature type="transmembrane region" description="Helical" evidence="6">
    <location>
        <begin position="137"/>
        <end position="155"/>
    </location>
</feature>
<evidence type="ECO:0000256" key="4">
    <source>
        <dbReference type="ARBA" id="ARBA00022989"/>
    </source>
</evidence>
<dbReference type="Proteomes" id="UP000549394">
    <property type="component" value="Unassembled WGS sequence"/>
</dbReference>
<evidence type="ECO:0000313" key="8">
    <source>
        <dbReference type="Proteomes" id="UP000549394"/>
    </source>
</evidence>
<comment type="subcellular location">
    <subcellularLocation>
        <location evidence="1">Membrane</location>
        <topology evidence="1">Multi-pass membrane protein</topology>
    </subcellularLocation>
</comment>
<comment type="caution">
    <text evidence="7">The sequence shown here is derived from an EMBL/GenBank/DDBJ whole genome shotgun (WGS) entry which is preliminary data.</text>
</comment>
<dbReference type="OrthoDB" id="269173at2759"/>
<dbReference type="AlphaFoldDB" id="A0A7I8W8P0"/>
<proteinExistence type="inferred from homology"/>
<evidence type="ECO:0000256" key="5">
    <source>
        <dbReference type="ARBA" id="ARBA00023136"/>
    </source>
</evidence>
<dbReference type="PROSITE" id="PS00018">
    <property type="entry name" value="EF_HAND_1"/>
    <property type="match status" value="1"/>
</dbReference>
<dbReference type="InterPro" id="IPR018247">
    <property type="entry name" value="EF_Hand_1_Ca_BS"/>
</dbReference>
<keyword evidence="4 6" id="KW-1133">Transmembrane helix</keyword>
<evidence type="ECO:0000256" key="1">
    <source>
        <dbReference type="ARBA" id="ARBA00004141"/>
    </source>
</evidence>
<sequence>MKNVNNPTSDGRESFKEFGDALKEFAERFIAKQVRSESKDFFVRIAGISGIIAMLLDAYGSHIFRNQIDEDDTDLIDSSDLKYVFKIGNRYHFVSTLCLLATPGMRHPYLSGFLMTTGMTIFCGSCYYHALTGKTKYNWLTPYGGVTLLIAWFSMAL</sequence>
<keyword evidence="8" id="KW-1185">Reference proteome</keyword>
<feature type="transmembrane region" description="Helical" evidence="6">
    <location>
        <begin position="109"/>
        <end position="130"/>
    </location>
</feature>
<evidence type="ECO:0000256" key="3">
    <source>
        <dbReference type="ARBA" id="ARBA00022692"/>
    </source>
</evidence>
<organism evidence="7 8">
    <name type="scientific">Dimorphilus gyrociliatus</name>
    <dbReference type="NCBI Taxonomy" id="2664684"/>
    <lineage>
        <taxon>Eukaryota</taxon>
        <taxon>Metazoa</taxon>
        <taxon>Spiralia</taxon>
        <taxon>Lophotrochozoa</taxon>
        <taxon>Annelida</taxon>
        <taxon>Polychaeta</taxon>
        <taxon>Polychaeta incertae sedis</taxon>
        <taxon>Dinophilidae</taxon>
        <taxon>Dimorphilus</taxon>
    </lineage>
</organism>
<keyword evidence="5 6" id="KW-0472">Membrane</keyword>
<evidence type="ECO:0000256" key="6">
    <source>
        <dbReference type="SAM" id="Phobius"/>
    </source>
</evidence>
<reference evidence="7 8" key="1">
    <citation type="submission" date="2020-08" db="EMBL/GenBank/DDBJ databases">
        <authorList>
            <person name="Hejnol A."/>
        </authorList>
    </citation>
    <scope>NUCLEOTIDE SEQUENCE [LARGE SCALE GENOMIC DNA]</scope>
</reference>
<keyword evidence="3 6" id="KW-0812">Transmembrane</keyword>